<dbReference type="EMBL" id="JADEWU010000121">
    <property type="protein sequence ID" value="MBE9146743.1"/>
    <property type="molecule type" value="Genomic_DNA"/>
</dbReference>
<gene>
    <name evidence="1" type="ORF">IQ236_26470</name>
</gene>
<proteinExistence type="predicted"/>
<organism evidence="1 2">
    <name type="scientific">Planktothrix mougeotii LEGE 06226</name>
    <dbReference type="NCBI Taxonomy" id="1828728"/>
    <lineage>
        <taxon>Bacteria</taxon>
        <taxon>Bacillati</taxon>
        <taxon>Cyanobacteriota</taxon>
        <taxon>Cyanophyceae</taxon>
        <taxon>Oscillatoriophycideae</taxon>
        <taxon>Oscillatoriales</taxon>
        <taxon>Microcoleaceae</taxon>
        <taxon>Planktothrix</taxon>
    </lineage>
</organism>
<keyword evidence="2" id="KW-1185">Reference proteome</keyword>
<comment type="caution">
    <text evidence="1">The sequence shown here is derived from an EMBL/GenBank/DDBJ whole genome shotgun (WGS) entry which is preliminary data.</text>
</comment>
<reference evidence="1 2" key="1">
    <citation type="submission" date="2020-10" db="EMBL/GenBank/DDBJ databases">
        <authorList>
            <person name="Castelo-Branco R."/>
            <person name="Eusebio N."/>
            <person name="Adriana R."/>
            <person name="Vieira A."/>
            <person name="Brugerolle De Fraissinette N."/>
            <person name="Rezende De Castro R."/>
            <person name="Schneider M.P."/>
            <person name="Vasconcelos V."/>
            <person name="Leao P.N."/>
        </authorList>
    </citation>
    <scope>NUCLEOTIDE SEQUENCE [LARGE SCALE GENOMIC DNA]</scope>
    <source>
        <strain evidence="1 2">LEGE 06226</strain>
    </source>
</reference>
<evidence type="ECO:0000313" key="1">
    <source>
        <dbReference type="EMBL" id="MBE9146743.1"/>
    </source>
</evidence>
<sequence length="202" mass="22269">MQRFNGSKPLSLSLITGGISLILSLPTLAEPERKIIGNCEPEACETLWKILQSNFSEKTQSYQQDCLPPQLLGLSVNSNSDQQKVVYLSCWEAKVENGERPGLPLGILPLPGYEQQFGVKISSDDPKIQAILNRNREQVERMSFECGTYGGDINIRVSEDEKVTLQCYFQVGANLFDSNGDGVPDGMYGKGAGVDFTEDLKN</sequence>
<accession>A0ABR9UJW6</accession>
<dbReference type="RefSeq" id="WP_193872077.1">
    <property type="nucleotide sequence ID" value="NZ_JADEWU010000121.1"/>
</dbReference>
<protein>
    <submittedName>
        <fullName evidence="1">Uncharacterized protein</fullName>
    </submittedName>
</protein>
<evidence type="ECO:0000313" key="2">
    <source>
        <dbReference type="Proteomes" id="UP000640725"/>
    </source>
</evidence>
<dbReference type="Proteomes" id="UP000640725">
    <property type="component" value="Unassembled WGS sequence"/>
</dbReference>
<name>A0ABR9UJW6_9CYAN</name>